<keyword evidence="3" id="KW-1185">Reference proteome</keyword>
<dbReference type="GO" id="GO:0004029">
    <property type="term" value="F:aldehyde dehydrogenase (NAD+) activity"/>
    <property type="evidence" value="ECO:0007669"/>
    <property type="project" value="TreeGrafter"/>
</dbReference>
<sequence>MKKTIAIAGAGGYVGRWFIHQFKDKYNIVALSRREAYDNPHPEVTWRKVELFSITSTTEALEGVDYAIYLIHSMSASTRLNQGSFEDTDLLLADNFARAAAANGIKQILYMGGILPKEVEESKISIHLRSRLEVENTLGSKGVAVTALRAGIIVGPGGSSFDMIYNLVRKLPALMCPKWTLSSTQAISLRDALTIMDSCIGNEEVYNRAFEIGSPEILSYKGMLEKTAKVMGKKRWIFSVPVFSVGLSKLWVSFFGETPYTLVSPLVQSLKHTLTVGEDLKFDQVKIDYQSYEEAVQYALDPEADKPKMPKFQGGNEVRNTVRSIQRLPNTRHKSAIWVANRYKLWLPNFFRFLINAEETNKGEVSFYFFIKSNKPMLQLTWIQDRSDIQRQLFYISGGWLVKRFDYGWLEFRDVMDGKHIISAIHEFVPRLPWYVYVNTQARIHLWVMNRFKKYLQKFKEED</sequence>
<evidence type="ECO:0000313" key="2">
    <source>
        <dbReference type="EMBL" id="PRY90507.1"/>
    </source>
</evidence>
<dbReference type="EMBL" id="PVTR01000001">
    <property type="protein sequence ID" value="PRY90507.1"/>
    <property type="molecule type" value="Genomic_DNA"/>
</dbReference>
<name>A0A2T0WV05_9BACT</name>
<dbReference type="InterPro" id="IPR036291">
    <property type="entry name" value="NAD(P)-bd_dom_sf"/>
</dbReference>
<dbReference type="OrthoDB" id="9774199at2"/>
<dbReference type="Pfam" id="PF13460">
    <property type="entry name" value="NAD_binding_10"/>
    <property type="match status" value="1"/>
</dbReference>
<dbReference type="AlphaFoldDB" id="A0A2T0WV05"/>
<dbReference type="Gene3D" id="3.40.50.720">
    <property type="entry name" value="NAD(P)-binding Rossmann-like Domain"/>
    <property type="match status" value="1"/>
</dbReference>
<evidence type="ECO:0000313" key="3">
    <source>
        <dbReference type="Proteomes" id="UP000238157"/>
    </source>
</evidence>
<dbReference type="PANTHER" id="PTHR48079:SF6">
    <property type="entry name" value="NAD(P)-BINDING DOMAIN-CONTAINING PROTEIN-RELATED"/>
    <property type="match status" value="1"/>
</dbReference>
<feature type="domain" description="NAD(P)-binding" evidence="1">
    <location>
        <begin position="9"/>
        <end position="151"/>
    </location>
</feature>
<organism evidence="2 3">
    <name type="scientific">Mongoliibacter ruber</name>
    <dbReference type="NCBI Taxonomy" id="1750599"/>
    <lineage>
        <taxon>Bacteria</taxon>
        <taxon>Pseudomonadati</taxon>
        <taxon>Bacteroidota</taxon>
        <taxon>Cytophagia</taxon>
        <taxon>Cytophagales</taxon>
        <taxon>Cyclobacteriaceae</taxon>
        <taxon>Mongoliibacter</taxon>
    </lineage>
</organism>
<proteinExistence type="predicted"/>
<protein>
    <submittedName>
        <fullName evidence="2">Uncharacterized protein YbjT (DUF2867 family)</fullName>
    </submittedName>
</protein>
<dbReference type="PANTHER" id="PTHR48079">
    <property type="entry name" value="PROTEIN YEEZ"/>
    <property type="match status" value="1"/>
</dbReference>
<dbReference type="Proteomes" id="UP000238157">
    <property type="component" value="Unassembled WGS sequence"/>
</dbReference>
<gene>
    <name evidence="2" type="ORF">CLW00_101168</name>
</gene>
<dbReference type="InterPro" id="IPR051783">
    <property type="entry name" value="NAD(P)-dependent_oxidoreduct"/>
</dbReference>
<reference evidence="2 3" key="1">
    <citation type="submission" date="2018-03" db="EMBL/GenBank/DDBJ databases">
        <title>Genomic Encyclopedia of Archaeal and Bacterial Type Strains, Phase II (KMG-II): from individual species to whole genera.</title>
        <authorList>
            <person name="Goeker M."/>
        </authorList>
    </citation>
    <scope>NUCLEOTIDE SEQUENCE [LARGE SCALE GENOMIC DNA]</scope>
    <source>
        <strain evidence="2 3">DSM 27929</strain>
    </source>
</reference>
<dbReference type="GO" id="GO:0005737">
    <property type="term" value="C:cytoplasm"/>
    <property type="evidence" value="ECO:0007669"/>
    <property type="project" value="TreeGrafter"/>
</dbReference>
<evidence type="ECO:0000259" key="1">
    <source>
        <dbReference type="Pfam" id="PF13460"/>
    </source>
</evidence>
<dbReference type="InterPro" id="IPR016040">
    <property type="entry name" value="NAD(P)-bd_dom"/>
</dbReference>
<dbReference type="RefSeq" id="WP_106131751.1">
    <property type="nucleotide sequence ID" value="NZ_PVTR01000001.1"/>
</dbReference>
<accession>A0A2T0WV05</accession>
<comment type="caution">
    <text evidence="2">The sequence shown here is derived from an EMBL/GenBank/DDBJ whole genome shotgun (WGS) entry which is preliminary data.</text>
</comment>
<dbReference type="SUPFAM" id="SSF51735">
    <property type="entry name" value="NAD(P)-binding Rossmann-fold domains"/>
    <property type="match status" value="1"/>
</dbReference>